<evidence type="ECO:0000313" key="3">
    <source>
        <dbReference type="Proteomes" id="UP001066276"/>
    </source>
</evidence>
<feature type="region of interest" description="Disordered" evidence="1">
    <location>
        <begin position="1"/>
        <end position="41"/>
    </location>
</feature>
<accession>A0AAV7T9U7</accession>
<feature type="region of interest" description="Disordered" evidence="1">
    <location>
        <begin position="72"/>
        <end position="95"/>
    </location>
</feature>
<proteinExistence type="predicted"/>
<keyword evidence="3" id="KW-1185">Reference proteome</keyword>
<dbReference type="Proteomes" id="UP001066276">
    <property type="component" value="Chromosome 4_1"/>
</dbReference>
<feature type="compositionally biased region" description="Basic and acidic residues" evidence="1">
    <location>
        <begin position="21"/>
        <end position="34"/>
    </location>
</feature>
<organism evidence="2 3">
    <name type="scientific">Pleurodeles waltl</name>
    <name type="common">Iberian ribbed newt</name>
    <dbReference type="NCBI Taxonomy" id="8319"/>
    <lineage>
        <taxon>Eukaryota</taxon>
        <taxon>Metazoa</taxon>
        <taxon>Chordata</taxon>
        <taxon>Craniata</taxon>
        <taxon>Vertebrata</taxon>
        <taxon>Euteleostomi</taxon>
        <taxon>Amphibia</taxon>
        <taxon>Batrachia</taxon>
        <taxon>Caudata</taxon>
        <taxon>Salamandroidea</taxon>
        <taxon>Salamandridae</taxon>
        <taxon>Pleurodelinae</taxon>
        <taxon>Pleurodeles</taxon>
    </lineage>
</organism>
<sequence>MGGCGDGGLGGRRWAPNAVRAEGRPESGDSRAPPRGEGALPAGLVLGIGWRRPPSWIVLDRWEAWRRGQRYEGASGHPDFEAGRRRAEGQYWAPE</sequence>
<gene>
    <name evidence="2" type="ORF">NDU88_005179</name>
</gene>
<feature type="compositionally biased region" description="Gly residues" evidence="1">
    <location>
        <begin position="1"/>
        <end position="11"/>
    </location>
</feature>
<dbReference type="AlphaFoldDB" id="A0AAV7T9U7"/>
<evidence type="ECO:0000313" key="2">
    <source>
        <dbReference type="EMBL" id="KAJ1173343.1"/>
    </source>
</evidence>
<feature type="compositionally biased region" description="Basic and acidic residues" evidence="1">
    <location>
        <begin position="78"/>
        <end position="88"/>
    </location>
</feature>
<protein>
    <submittedName>
        <fullName evidence="2">Uncharacterized protein</fullName>
    </submittedName>
</protein>
<reference evidence="2" key="1">
    <citation type="journal article" date="2022" name="bioRxiv">
        <title>Sequencing and chromosome-scale assembly of the giantPleurodeles waltlgenome.</title>
        <authorList>
            <person name="Brown T."/>
            <person name="Elewa A."/>
            <person name="Iarovenko S."/>
            <person name="Subramanian E."/>
            <person name="Araus A.J."/>
            <person name="Petzold A."/>
            <person name="Susuki M."/>
            <person name="Suzuki K.-i.T."/>
            <person name="Hayashi T."/>
            <person name="Toyoda A."/>
            <person name="Oliveira C."/>
            <person name="Osipova E."/>
            <person name="Leigh N.D."/>
            <person name="Simon A."/>
            <person name="Yun M.H."/>
        </authorList>
    </citation>
    <scope>NUCLEOTIDE SEQUENCE</scope>
    <source>
        <strain evidence="2">20211129_DDA</strain>
        <tissue evidence="2">Liver</tissue>
    </source>
</reference>
<comment type="caution">
    <text evidence="2">The sequence shown here is derived from an EMBL/GenBank/DDBJ whole genome shotgun (WGS) entry which is preliminary data.</text>
</comment>
<dbReference type="EMBL" id="JANPWB010000007">
    <property type="protein sequence ID" value="KAJ1173343.1"/>
    <property type="molecule type" value="Genomic_DNA"/>
</dbReference>
<name>A0AAV7T9U7_PLEWA</name>
<evidence type="ECO:0000256" key="1">
    <source>
        <dbReference type="SAM" id="MobiDB-lite"/>
    </source>
</evidence>